<dbReference type="EMBL" id="QHHU01000010">
    <property type="protein sequence ID" value="RSM47287.1"/>
    <property type="molecule type" value="Genomic_DNA"/>
</dbReference>
<keyword evidence="2" id="KW-0963">Cytoplasm</keyword>
<evidence type="ECO:0000256" key="7">
    <source>
        <dbReference type="ARBA" id="ARBA00038873"/>
    </source>
</evidence>
<dbReference type="SUPFAM" id="SSF56112">
    <property type="entry name" value="Protein kinase-like (PK-like)"/>
    <property type="match status" value="1"/>
</dbReference>
<keyword evidence="4" id="KW-0418">Kinase</keyword>
<dbReference type="OrthoDB" id="241498at2"/>
<evidence type="ECO:0000256" key="1">
    <source>
        <dbReference type="ARBA" id="ARBA00004496"/>
    </source>
</evidence>
<comment type="function">
    <text evidence="6">Catalyzes the GTP-dependent phosphorylation of 5-hydroxy-L-lysine.</text>
</comment>
<dbReference type="InterPro" id="IPR011009">
    <property type="entry name" value="Kinase-like_dom_sf"/>
</dbReference>
<evidence type="ECO:0000256" key="8">
    <source>
        <dbReference type="ARBA" id="ARBA00040505"/>
    </source>
</evidence>
<dbReference type="EC" id="2.7.1.81" evidence="7"/>
<name>A0A428WW97_AMYBA</name>
<keyword evidence="3" id="KW-0808">Transferase</keyword>
<evidence type="ECO:0000313" key="10">
    <source>
        <dbReference type="EMBL" id="RSM47287.1"/>
    </source>
</evidence>
<proteinExistence type="predicted"/>
<evidence type="ECO:0000259" key="9">
    <source>
        <dbReference type="Pfam" id="PF01636"/>
    </source>
</evidence>
<feature type="domain" description="Aminoglycoside phosphotransferase" evidence="9">
    <location>
        <begin position="55"/>
        <end position="289"/>
    </location>
</feature>
<dbReference type="Gene3D" id="3.90.1200.10">
    <property type="match status" value="1"/>
</dbReference>
<dbReference type="PANTHER" id="PTHR21064:SF1">
    <property type="entry name" value="HYDROXYLYSINE KINASE"/>
    <property type="match status" value="1"/>
</dbReference>
<dbReference type="InterPro" id="IPR050249">
    <property type="entry name" value="Pseudomonas-type_ThrB"/>
</dbReference>
<dbReference type="GO" id="GO:0047992">
    <property type="term" value="F:hydroxylysine kinase activity"/>
    <property type="evidence" value="ECO:0007669"/>
    <property type="project" value="UniProtKB-EC"/>
</dbReference>
<evidence type="ECO:0000256" key="2">
    <source>
        <dbReference type="ARBA" id="ARBA00022490"/>
    </source>
</evidence>
<comment type="caution">
    <text evidence="10">The sequence shown here is derived from an EMBL/GenBank/DDBJ whole genome shotgun (WGS) entry which is preliminary data.</text>
</comment>
<evidence type="ECO:0000256" key="5">
    <source>
        <dbReference type="ARBA" id="ARBA00036820"/>
    </source>
</evidence>
<sequence length="358" mass="39182">MIVTTAPDANFAQRLLEESGLASPHEPVDMALVSTLVAKHYHVSGNLERLATEKDDTFRLRTGSGNYLVKVSPPDEPEAAVALQTAVMRFLEDTAPELPVQRVKLTVDGNDNVVLAAGDGKTRVLRVLGFVDGEVLAQTHAEPGQLARAGELLGHVDLALAAFSHPADRRGLVWDIRHFHRLTGLAEHTPDSGHRRLAREVFALFEAAVVPDLDHLETQVIHGDFSPHNIVVDRRHDDFVTGVIDFGDTLRTAVIFDPAVALANLLGRTPGSPWREACAFAAGYDKVRPIKDGELPLLPVAALARLTLRALLTDWRARRVPERRDYLLSHAENDWLNVERALAVPLGEVVAHLAARPS</sequence>
<dbReference type="AlphaFoldDB" id="A0A428WW97"/>
<dbReference type="PANTHER" id="PTHR21064">
    <property type="entry name" value="AMINOGLYCOSIDE PHOSPHOTRANSFERASE DOMAIN-CONTAINING PROTEIN-RELATED"/>
    <property type="match status" value="1"/>
</dbReference>
<comment type="subcellular location">
    <subcellularLocation>
        <location evidence="1">Cytoplasm</location>
    </subcellularLocation>
</comment>
<accession>A0A428WW97</accession>
<evidence type="ECO:0000256" key="3">
    <source>
        <dbReference type="ARBA" id="ARBA00022679"/>
    </source>
</evidence>
<evidence type="ECO:0000256" key="4">
    <source>
        <dbReference type="ARBA" id="ARBA00022777"/>
    </source>
</evidence>
<organism evidence="10 11">
    <name type="scientific">Amycolatopsis balhimycina DSM 5908</name>
    <dbReference type="NCBI Taxonomy" id="1081091"/>
    <lineage>
        <taxon>Bacteria</taxon>
        <taxon>Bacillati</taxon>
        <taxon>Actinomycetota</taxon>
        <taxon>Actinomycetes</taxon>
        <taxon>Pseudonocardiales</taxon>
        <taxon>Pseudonocardiaceae</taxon>
        <taxon>Amycolatopsis</taxon>
    </lineage>
</organism>
<dbReference type="InterPro" id="IPR002575">
    <property type="entry name" value="Aminoglycoside_PTrfase"/>
</dbReference>
<evidence type="ECO:0000256" key="6">
    <source>
        <dbReference type="ARBA" id="ARBA00037368"/>
    </source>
</evidence>
<comment type="catalytic activity">
    <reaction evidence="5">
        <text>(5R)-5-hydroxy-L-lysine + GTP = (5R)-5-phosphooxy-L-lysine + GDP + H(+)</text>
        <dbReference type="Rhea" id="RHEA:19049"/>
        <dbReference type="ChEBI" id="CHEBI:15378"/>
        <dbReference type="ChEBI" id="CHEBI:37565"/>
        <dbReference type="ChEBI" id="CHEBI:57882"/>
        <dbReference type="ChEBI" id="CHEBI:58189"/>
        <dbReference type="ChEBI" id="CHEBI:58357"/>
        <dbReference type="EC" id="2.7.1.81"/>
    </reaction>
</comment>
<keyword evidence="11" id="KW-1185">Reference proteome</keyword>
<dbReference type="RefSeq" id="WP_020638971.1">
    <property type="nucleotide sequence ID" value="NZ_QHHU01000010.1"/>
</dbReference>
<gene>
    <name evidence="10" type="ORF">DMA12_08615</name>
</gene>
<dbReference type="GO" id="GO:0005737">
    <property type="term" value="C:cytoplasm"/>
    <property type="evidence" value="ECO:0007669"/>
    <property type="project" value="UniProtKB-SubCell"/>
</dbReference>
<dbReference type="Proteomes" id="UP000286716">
    <property type="component" value="Unassembled WGS sequence"/>
</dbReference>
<reference evidence="10 11" key="1">
    <citation type="submission" date="2018-05" db="EMBL/GenBank/DDBJ databases">
        <title>Evolution of GPA BGCs.</title>
        <authorList>
            <person name="Waglechner N."/>
            <person name="Wright G.D."/>
        </authorList>
    </citation>
    <scope>NUCLEOTIDE SEQUENCE [LARGE SCALE GENOMIC DNA]</scope>
    <source>
        <strain evidence="10 11">DSM 5908</strain>
    </source>
</reference>
<protein>
    <recommendedName>
        <fullName evidence="8">Hydroxylysine kinase</fullName>
        <ecNumber evidence="7">2.7.1.81</ecNumber>
    </recommendedName>
</protein>
<dbReference type="Pfam" id="PF01636">
    <property type="entry name" value="APH"/>
    <property type="match status" value="1"/>
</dbReference>
<evidence type="ECO:0000313" key="11">
    <source>
        <dbReference type="Proteomes" id="UP000286716"/>
    </source>
</evidence>